<keyword evidence="2" id="KW-1185">Reference proteome</keyword>
<gene>
    <name evidence="1" type="ORF">COLO4_15117</name>
</gene>
<evidence type="ECO:0000313" key="2">
    <source>
        <dbReference type="Proteomes" id="UP000187203"/>
    </source>
</evidence>
<sequence>MMAMENGRRLVEEGERIFSVWRWRVQVREGEMRCMYRVCGDGNLEKK</sequence>
<dbReference type="AlphaFoldDB" id="A0A1R3JPH3"/>
<proteinExistence type="predicted"/>
<dbReference type="Proteomes" id="UP000187203">
    <property type="component" value="Unassembled WGS sequence"/>
</dbReference>
<name>A0A1R3JPH3_9ROSI</name>
<organism evidence="1 2">
    <name type="scientific">Corchorus olitorius</name>
    <dbReference type="NCBI Taxonomy" id="93759"/>
    <lineage>
        <taxon>Eukaryota</taxon>
        <taxon>Viridiplantae</taxon>
        <taxon>Streptophyta</taxon>
        <taxon>Embryophyta</taxon>
        <taxon>Tracheophyta</taxon>
        <taxon>Spermatophyta</taxon>
        <taxon>Magnoliopsida</taxon>
        <taxon>eudicotyledons</taxon>
        <taxon>Gunneridae</taxon>
        <taxon>Pentapetalae</taxon>
        <taxon>rosids</taxon>
        <taxon>malvids</taxon>
        <taxon>Malvales</taxon>
        <taxon>Malvaceae</taxon>
        <taxon>Grewioideae</taxon>
        <taxon>Apeibeae</taxon>
        <taxon>Corchorus</taxon>
    </lineage>
</organism>
<reference evidence="2" key="1">
    <citation type="submission" date="2013-09" db="EMBL/GenBank/DDBJ databases">
        <title>Corchorus olitorius genome sequencing.</title>
        <authorList>
            <person name="Alam M."/>
            <person name="Haque M.S."/>
            <person name="Islam M.S."/>
            <person name="Emdad E.M."/>
            <person name="Islam M.M."/>
            <person name="Ahmed B."/>
            <person name="Halim A."/>
            <person name="Hossen Q.M.M."/>
            <person name="Hossain M.Z."/>
            <person name="Ahmed R."/>
            <person name="Khan M.M."/>
            <person name="Islam R."/>
            <person name="Rashid M.M."/>
            <person name="Khan S.A."/>
            <person name="Rahman M.S."/>
            <person name="Alam M."/>
            <person name="Yahiya A.S."/>
            <person name="Khan M.S."/>
            <person name="Azam M.S."/>
            <person name="Haque T."/>
            <person name="Lashkar M.Z.H."/>
            <person name="Akhand A.I."/>
            <person name="Morshed G."/>
            <person name="Roy S."/>
            <person name="Uddin K.S."/>
            <person name="Rabeya T."/>
            <person name="Hossain A.S."/>
            <person name="Chowdhury A."/>
            <person name="Snigdha A.R."/>
            <person name="Mortoza M.S."/>
            <person name="Matin S.A."/>
            <person name="Hoque S.M.E."/>
            <person name="Islam M.K."/>
            <person name="Roy D.K."/>
            <person name="Haider R."/>
            <person name="Moosa M.M."/>
            <person name="Elias S.M."/>
            <person name="Hasan A.M."/>
            <person name="Jahan S."/>
            <person name="Shafiuddin M."/>
            <person name="Mahmood N."/>
            <person name="Shommy N.S."/>
        </authorList>
    </citation>
    <scope>NUCLEOTIDE SEQUENCE [LARGE SCALE GENOMIC DNA]</scope>
    <source>
        <strain evidence="2">cv. O-4</strain>
    </source>
</reference>
<comment type="caution">
    <text evidence="1">The sequence shown here is derived from an EMBL/GenBank/DDBJ whole genome shotgun (WGS) entry which is preliminary data.</text>
</comment>
<accession>A0A1R3JPH3</accession>
<evidence type="ECO:0000313" key="1">
    <source>
        <dbReference type="EMBL" id="OMO96736.1"/>
    </source>
</evidence>
<protein>
    <submittedName>
        <fullName evidence="1">Uncharacterized protein</fullName>
    </submittedName>
</protein>
<dbReference type="EMBL" id="AWUE01015567">
    <property type="protein sequence ID" value="OMO96736.1"/>
    <property type="molecule type" value="Genomic_DNA"/>
</dbReference>